<accession>A0ACC3D6N1</accession>
<comment type="caution">
    <text evidence="1">The sequence shown here is derived from an EMBL/GenBank/DDBJ whole genome shotgun (WGS) entry which is preliminary data.</text>
</comment>
<keyword evidence="2" id="KW-1185">Reference proteome</keyword>
<proteinExistence type="predicted"/>
<protein>
    <submittedName>
        <fullName evidence="1">Uncharacterized protein</fullName>
    </submittedName>
</protein>
<sequence>ILTRNKIIPLKLSDFVQYTRPSNAHNIRSRAFTTLMELGLFEDAAIMKFILYNFYSDFSPYIRTKIWRTMWLGLAHTAIGDLKQKSAASQINDGLVVEREVSLEERQLSIARSTSIVGALEALTMELGQNEVLQQSLFKALSSPRLGLQEYVDVLDLCRVLYEPQDTMILKLKYPRYWTVQHLGQGKLAFRADGPVRTKQIPKKVEPPKQPKPQPAPAPAAAPAVKPPVLPRLQTPTPAPTAPQLPAPVVQPPKSASPSLKRQRNMSVADTSERPPKQHKLSRTPTPSPATPAAPATAPLPNGLPNGQVNGQQRKTQIVSLKITDKKRLADIMSRPPTHAASRMGPPVLPAIAAPSAAAHTLLSVPPPVARASPSASAVSTKPESASRTTASPAPPVGQAKPVIKRQGSQSSHTGGTKKILLKFGPKK</sequence>
<evidence type="ECO:0000313" key="1">
    <source>
        <dbReference type="EMBL" id="KAK3062751.1"/>
    </source>
</evidence>
<evidence type="ECO:0000313" key="2">
    <source>
        <dbReference type="Proteomes" id="UP001186974"/>
    </source>
</evidence>
<reference evidence="1" key="1">
    <citation type="submission" date="2024-09" db="EMBL/GenBank/DDBJ databases">
        <title>Black Yeasts Isolated from many extreme environments.</title>
        <authorList>
            <person name="Coleine C."/>
            <person name="Stajich J.E."/>
            <person name="Selbmann L."/>
        </authorList>
    </citation>
    <scope>NUCLEOTIDE SEQUENCE</scope>
    <source>
        <strain evidence="1">CCFEE 5737</strain>
    </source>
</reference>
<dbReference type="Proteomes" id="UP001186974">
    <property type="component" value="Unassembled WGS sequence"/>
</dbReference>
<organism evidence="1 2">
    <name type="scientific">Coniosporium uncinatum</name>
    <dbReference type="NCBI Taxonomy" id="93489"/>
    <lineage>
        <taxon>Eukaryota</taxon>
        <taxon>Fungi</taxon>
        <taxon>Dikarya</taxon>
        <taxon>Ascomycota</taxon>
        <taxon>Pezizomycotina</taxon>
        <taxon>Dothideomycetes</taxon>
        <taxon>Dothideomycetes incertae sedis</taxon>
        <taxon>Coniosporium</taxon>
    </lineage>
</organism>
<feature type="non-terminal residue" evidence="1">
    <location>
        <position position="1"/>
    </location>
</feature>
<dbReference type="EMBL" id="JAWDJW010007143">
    <property type="protein sequence ID" value="KAK3062751.1"/>
    <property type="molecule type" value="Genomic_DNA"/>
</dbReference>
<name>A0ACC3D6N1_9PEZI</name>
<gene>
    <name evidence="1" type="ORF">LTS18_003436</name>
</gene>